<dbReference type="InterPro" id="IPR057695">
    <property type="entry name" value="DUF7935"/>
</dbReference>
<keyword evidence="3" id="KW-1185">Reference proteome</keyword>
<keyword evidence="1" id="KW-1133">Transmembrane helix</keyword>
<evidence type="ECO:0000313" key="3">
    <source>
        <dbReference type="Proteomes" id="UP001568894"/>
    </source>
</evidence>
<gene>
    <name evidence="2" type="ORF">QO192_04565</name>
</gene>
<dbReference type="RefSeq" id="WP_371568442.1">
    <property type="nucleotide sequence ID" value="NZ_JASMRN010000003.1"/>
</dbReference>
<keyword evidence="1" id="KW-0812">Transmembrane</keyword>
<evidence type="ECO:0000256" key="1">
    <source>
        <dbReference type="SAM" id="Phobius"/>
    </source>
</evidence>
<dbReference type="Pfam" id="PF25589">
    <property type="entry name" value="DUF7935"/>
    <property type="match status" value="1"/>
</dbReference>
<sequence>MNSVLIAQIIAYTIPSIATAAVAYYFFNEQLKEHLEDRKITAVQEDGSLTTIRLQAYERLTLFLERINPSQLMVRIIPISENKFDYQNYVIAQIEQEYEHNLSQQIYMSEECWSIITSSKNKTIQLIRTAITSETVTNAGTLREYILKNSMENVMPSKEALFFLKEEVNQLW</sequence>
<feature type="transmembrane region" description="Helical" evidence="1">
    <location>
        <begin position="6"/>
        <end position="27"/>
    </location>
</feature>
<reference evidence="2 3" key="1">
    <citation type="submission" date="2023-05" db="EMBL/GenBank/DDBJ databases">
        <title>Adaptations of aquatic viruses from atmosphere-close ecosystems of the Central Arctic Ocean.</title>
        <authorList>
            <person name="Rahlff J."/>
            <person name="Holmfeldt K."/>
        </authorList>
    </citation>
    <scope>NUCLEOTIDE SEQUENCE [LARGE SCALE GENOMIC DNA]</scope>
    <source>
        <strain evidence="2 3">Arc14</strain>
    </source>
</reference>
<proteinExistence type="predicted"/>
<keyword evidence="1" id="KW-0472">Membrane</keyword>
<name>A0ABV4KA60_9FLAO</name>
<organism evidence="2 3">
    <name type="scientific">Flavobacterium frigidarium</name>
    <dbReference type="NCBI Taxonomy" id="99286"/>
    <lineage>
        <taxon>Bacteria</taxon>
        <taxon>Pseudomonadati</taxon>
        <taxon>Bacteroidota</taxon>
        <taxon>Flavobacteriia</taxon>
        <taxon>Flavobacteriales</taxon>
        <taxon>Flavobacteriaceae</taxon>
        <taxon>Flavobacterium</taxon>
    </lineage>
</organism>
<accession>A0ABV4KA60</accession>
<protein>
    <submittedName>
        <fullName evidence="2">Uncharacterized protein</fullName>
    </submittedName>
</protein>
<dbReference type="EMBL" id="JASMRN010000003">
    <property type="protein sequence ID" value="MEZ7514553.1"/>
    <property type="molecule type" value="Genomic_DNA"/>
</dbReference>
<comment type="caution">
    <text evidence="2">The sequence shown here is derived from an EMBL/GenBank/DDBJ whole genome shotgun (WGS) entry which is preliminary data.</text>
</comment>
<dbReference type="Proteomes" id="UP001568894">
    <property type="component" value="Unassembled WGS sequence"/>
</dbReference>
<evidence type="ECO:0000313" key="2">
    <source>
        <dbReference type="EMBL" id="MEZ7514553.1"/>
    </source>
</evidence>